<dbReference type="EMBL" id="JTJU01000039">
    <property type="protein sequence ID" value="OBX09879.1"/>
    <property type="molecule type" value="Genomic_DNA"/>
</dbReference>
<dbReference type="SUPFAM" id="SSF46785">
    <property type="entry name" value="Winged helix' DNA-binding domain"/>
    <property type="match status" value="1"/>
</dbReference>
<comment type="caution">
    <text evidence="7">The sequence shown here is derived from an EMBL/GenBank/DDBJ whole genome shotgun (WGS) entry which is preliminary data.</text>
</comment>
<dbReference type="InterPro" id="IPR015421">
    <property type="entry name" value="PyrdxlP-dep_Trfase_major"/>
</dbReference>
<dbReference type="PANTHER" id="PTHR46577">
    <property type="entry name" value="HTH-TYPE TRANSCRIPTIONAL REGULATORY PROTEIN GABR"/>
    <property type="match status" value="1"/>
</dbReference>
<feature type="domain" description="HTH gntR-type" evidence="6">
    <location>
        <begin position="14"/>
        <end position="82"/>
    </location>
</feature>
<reference evidence="7 8" key="1">
    <citation type="submission" date="2014-11" db="EMBL/GenBank/DDBJ databases">
        <title>Pan-genome of Gallibacterium spp.</title>
        <authorList>
            <person name="Kudirkiene E."/>
            <person name="Bojesen A.M."/>
        </authorList>
    </citation>
    <scope>NUCLEOTIDE SEQUENCE [LARGE SCALE GENOMIC DNA]</scope>
    <source>
        <strain evidence="7 8">18469/18</strain>
    </source>
</reference>
<dbReference type="Gene3D" id="3.40.640.10">
    <property type="entry name" value="Type I PLP-dependent aspartate aminotransferase-like (Major domain)"/>
    <property type="match status" value="1"/>
</dbReference>
<dbReference type="RefSeq" id="WP_066111057.1">
    <property type="nucleotide sequence ID" value="NZ_JTJT01000002.1"/>
</dbReference>
<dbReference type="Gene3D" id="1.10.10.10">
    <property type="entry name" value="Winged helix-like DNA-binding domain superfamily/Winged helix DNA-binding domain"/>
    <property type="match status" value="1"/>
</dbReference>
<keyword evidence="3" id="KW-0805">Transcription regulation</keyword>
<sequence length="472" mass="55080">MKHFAYQLNKSLSQPLYLQLYQQIKQAIHQGILQQGEALPAKRRLADYLAISQNTVENSYAQLLAEGYIESKPRIGYFVSTELLPTMMPLVTSVSEISQTIPEQKWQYDFNPNVIDEQHFPFELWKKLQKQFLNRQHANLLALGDKQGEYELRRQIADYLYSARGVKCRPEQVVINAGVELCLLQLMLLWQHRYPAQQAHYAMEEFGYPVVEKLWQSYAGQVLKLPIDNQTHKVDLSILSQHHIDLLYITPSHQYPFGSVLTIGERQQLLAWANAKEQRYLIEDDYDSEFRYQGKPIPALKSLDQHNKVVYLGSFSKLIMPSVRISYMVLPEPLLAIYQQKINFFNSSVSRLDQQVVALFMQSGAFEKHINRMRKYYRRKMELLCQQLKLYSPSIRFWGESSGFYLLIEVVDTPYTLQQLLAFAEQQAIKVYPIELQQRKLFVLGFGNLSEQALLTGVKLLLESWQIKKPTR</sequence>
<evidence type="ECO:0000256" key="2">
    <source>
        <dbReference type="ARBA" id="ARBA00022898"/>
    </source>
</evidence>
<dbReference type="InterPro" id="IPR015424">
    <property type="entry name" value="PyrdxlP-dep_Trfase"/>
</dbReference>
<evidence type="ECO:0000313" key="8">
    <source>
        <dbReference type="Proteomes" id="UP000092527"/>
    </source>
</evidence>
<dbReference type="InterPro" id="IPR000524">
    <property type="entry name" value="Tscrpt_reg_HTH_GntR"/>
</dbReference>
<evidence type="ECO:0000256" key="4">
    <source>
        <dbReference type="ARBA" id="ARBA00023125"/>
    </source>
</evidence>
<dbReference type="SUPFAM" id="SSF53383">
    <property type="entry name" value="PLP-dependent transferases"/>
    <property type="match status" value="1"/>
</dbReference>
<keyword evidence="5" id="KW-0804">Transcription</keyword>
<evidence type="ECO:0000259" key="6">
    <source>
        <dbReference type="PROSITE" id="PS50949"/>
    </source>
</evidence>
<dbReference type="AlphaFoldDB" id="A0AB36E1Z5"/>
<dbReference type="GO" id="GO:0003677">
    <property type="term" value="F:DNA binding"/>
    <property type="evidence" value="ECO:0007669"/>
    <property type="project" value="UniProtKB-KW"/>
</dbReference>
<evidence type="ECO:0000256" key="5">
    <source>
        <dbReference type="ARBA" id="ARBA00023163"/>
    </source>
</evidence>
<evidence type="ECO:0000313" key="7">
    <source>
        <dbReference type="EMBL" id="OBX09879.1"/>
    </source>
</evidence>
<dbReference type="GO" id="GO:0003700">
    <property type="term" value="F:DNA-binding transcription factor activity"/>
    <property type="evidence" value="ECO:0007669"/>
    <property type="project" value="InterPro"/>
</dbReference>
<evidence type="ECO:0000256" key="1">
    <source>
        <dbReference type="ARBA" id="ARBA00005384"/>
    </source>
</evidence>
<dbReference type="CDD" id="cd00609">
    <property type="entry name" value="AAT_like"/>
    <property type="match status" value="1"/>
</dbReference>
<proteinExistence type="inferred from homology"/>
<dbReference type="InterPro" id="IPR051446">
    <property type="entry name" value="HTH_trans_reg/aminotransferase"/>
</dbReference>
<keyword evidence="4" id="KW-0238">DNA-binding</keyword>
<dbReference type="InterPro" id="IPR004839">
    <property type="entry name" value="Aminotransferase_I/II_large"/>
</dbReference>
<dbReference type="PROSITE" id="PS50949">
    <property type="entry name" value="HTH_GNTR"/>
    <property type="match status" value="1"/>
</dbReference>
<dbReference type="SMART" id="SM00345">
    <property type="entry name" value="HTH_GNTR"/>
    <property type="match status" value="1"/>
</dbReference>
<organism evidence="7 8">
    <name type="scientific">Gallibacterium salpingitidis</name>
    <dbReference type="NCBI Taxonomy" id="505341"/>
    <lineage>
        <taxon>Bacteria</taxon>
        <taxon>Pseudomonadati</taxon>
        <taxon>Pseudomonadota</taxon>
        <taxon>Gammaproteobacteria</taxon>
        <taxon>Pasteurellales</taxon>
        <taxon>Pasteurellaceae</taxon>
        <taxon>Gallibacterium</taxon>
    </lineage>
</organism>
<dbReference type="CDD" id="cd07377">
    <property type="entry name" value="WHTH_GntR"/>
    <property type="match status" value="1"/>
</dbReference>
<evidence type="ECO:0000256" key="3">
    <source>
        <dbReference type="ARBA" id="ARBA00023015"/>
    </source>
</evidence>
<protein>
    <submittedName>
        <fullName evidence="7">GntR family transcriptional regulator</fullName>
    </submittedName>
</protein>
<dbReference type="Pfam" id="PF00155">
    <property type="entry name" value="Aminotran_1_2"/>
    <property type="match status" value="1"/>
</dbReference>
<dbReference type="Proteomes" id="UP000092527">
    <property type="component" value="Unassembled WGS sequence"/>
</dbReference>
<comment type="similarity">
    <text evidence="1">In the C-terminal section; belongs to the class-I pyridoxal-phosphate-dependent aminotransferase family.</text>
</comment>
<dbReference type="InterPro" id="IPR036390">
    <property type="entry name" value="WH_DNA-bd_sf"/>
</dbReference>
<dbReference type="Pfam" id="PF00392">
    <property type="entry name" value="GntR"/>
    <property type="match status" value="1"/>
</dbReference>
<keyword evidence="2" id="KW-0663">Pyridoxal phosphate</keyword>
<name>A0AB36E1Z5_9PAST</name>
<dbReference type="PANTHER" id="PTHR46577:SF1">
    <property type="entry name" value="HTH-TYPE TRANSCRIPTIONAL REGULATORY PROTEIN GABR"/>
    <property type="match status" value="1"/>
</dbReference>
<gene>
    <name evidence="7" type="ORF">QV09_07305</name>
</gene>
<dbReference type="GO" id="GO:0030170">
    <property type="term" value="F:pyridoxal phosphate binding"/>
    <property type="evidence" value="ECO:0007669"/>
    <property type="project" value="InterPro"/>
</dbReference>
<dbReference type="InterPro" id="IPR036388">
    <property type="entry name" value="WH-like_DNA-bd_sf"/>
</dbReference>
<accession>A0AB36E1Z5</accession>